<dbReference type="Proteomes" id="UP001519344">
    <property type="component" value="Unassembled WGS sequence"/>
</dbReference>
<sequence length="41" mass="4478">MRWLMSTVAMWDVGRGDMDVGRGDTDVDRAMVDVDGSDVGC</sequence>
<proteinExistence type="predicted"/>
<name>A0ABS4I2B0_9BACL</name>
<gene>
    <name evidence="1" type="ORF">J2Z65_004289</name>
</gene>
<comment type="caution">
    <text evidence="1">The sequence shown here is derived from an EMBL/GenBank/DDBJ whole genome shotgun (WGS) entry which is preliminary data.</text>
</comment>
<protein>
    <submittedName>
        <fullName evidence="1">Uncharacterized protein</fullName>
    </submittedName>
</protein>
<evidence type="ECO:0000313" key="1">
    <source>
        <dbReference type="EMBL" id="MBP1965056.1"/>
    </source>
</evidence>
<accession>A0ABS4I2B0</accession>
<organism evidence="1 2">
    <name type="scientific">Paenibacillus aceris</name>
    <dbReference type="NCBI Taxonomy" id="869555"/>
    <lineage>
        <taxon>Bacteria</taxon>
        <taxon>Bacillati</taxon>
        <taxon>Bacillota</taxon>
        <taxon>Bacilli</taxon>
        <taxon>Bacillales</taxon>
        <taxon>Paenibacillaceae</taxon>
        <taxon>Paenibacillus</taxon>
    </lineage>
</organism>
<evidence type="ECO:0000313" key="2">
    <source>
        <dbReference type="Proteomes" id="UP001519344"/>
    </source>
</evidence>
<reference evidence="1 2" key="1">
    <citation type="submission" date="2021-03" db="EMBL/GenBank/DDBJ databases">
        <title>Genomic Encyclopedia of Type Strains, Phase IV (KMG-IV): sequencing the most valuable type-strain genomes for metagenomic binning, comparative biology and taxonomic classification.</title>
        <authorList>
            <person name="Goeker M."/>
        </authorList>
    </citation>
    <scope>NUCLEOTIDE SEQUENCE [LARGE SCALE GENOMIC DNA]</scope>
    <source>
        <strain evidence="1 2">DSM 24950</strain>
    </source>
</reference>
<keyword evidence="2" id="KW-1185">Reference proteome</keyword>
<dbReference type="EMBL" id="JAGGKV010000012">
    <property type="protein sequence ID" value="MBP1965056.1"/>
    <property type="molecule type" value="Genomic_DNA"/>
</dbReference>
<dbReference type="RefSeq" id="WP_275690982.1">
    <property type="nucleotide sequence ID" value="NZ_JAAOZR010000001.1"/>
</dbReference>